<feature type="compositionally biased region" description="Pro residues" evidence="1">
    <location>
        <begin position="292"/>
        <end position="354"/>
    </location>
</feature>
<reference evidence="2 3" key="1">
    <citation type="submission" date="2019-03" db="EMBL/GenBank/DDBJ databases">
        <title>First draft genome of Liparis tanakae, snailfish: a comprehensive survey of snailfish specific genes.</title>
        <authorList>
            <person name="Kim W."/>
            <person name="Song I."/>
            <person name="Jeong J.-H."/>
            <person name="Kim D."/>
            <person name="Kim S."/>
            <person name="Ryu S."/>
            <person name="Song J.Y."/>
            <person name="Lee S.K."/>
        </authorList>
    </citation>
    <scope>NUCLEOTIDE SEQUENCE [LARGE SCALE GENOMIC DNA]</scope>
    <source>
        <tissue evidence="2">Muscle</tissue>
    </source>
</reference>
<name>A0A4Z2EWX1_9TELE</name>
<protein>
    <submittedName>
        <fullName evidence="2">Proteoglycan 4</fullName>
    </submittedName>
</protein>
<proteinExistence type="predicted"/>
<dbReference type="Proteomes" id="UP000314294">
    <property type="component" value="Unassembled WGS sequence"/>
</dbReference>
<feature type="compositionally biased region" description="Low complexity" evidence="1">
    <location>
        <begin position="280"/>
        <end position="291"/>
    </location>
</feature>
<accession>A0A4Z2EWX1</accession>
<organism evidence="2 3">
    <name type="scientific">Liparis tanakae</name>
    <name type="common">Tanaka's snailfish</name>
    <dbReference type="NCBI Taxonomy" id="230148"/>
    <lineage>
        <taxon>Eukaryota</taxon>
        <taxon>Metazoa</taxon>
        <taxon>Chordata</taxon>
        <taxon>Craniata</taxon>
        <taxon>Vertebrata</taxon>
        <taxon>Euteleostomi</taxon>
        <taxon>Actinopterygii</taxon>
        <taxon>Neopterygii</taxon>
        <taxon>Teleostei</taxon>
        <taxon>Neoteleostei</taxon>
        <taxon>Acanthomorphata</taxon>
        <taxon>Eupercaria</taxon>
        <taxon>Perciformes</taxon>
        <taxon>Cottioidei</taxon>
        <taxon>Cottales</taxon>
        <taxon>Liparidae</taxon>
        <taxon>Liparis</taxon>
    </lineage>
</organism>
<feature type="region of interest" description="Disordered" evidence="1">
    <location>
        <begin position="260"/>
        <end position="359"/>
    </location>
</feature>
<gene>
    <name evidence="2" type="primary">Prg4_2</name>
    <name evidence="2" type="ORF">EYF80_056539</name>
</gene>
<evidence type="ECO:0000256" key="1">
    <source>
        <dbReference type="SAM" id="MobiDB-lite"/>
    </source>
</evidence>
<dbReference type="EMBL" id="SRLO01002284">
    <property type="protein sequence ID" value="TNN33298.1"/>
    <property type="molecule type" value="Genomic_DNA"/>
</dbReference>
<evidence type="ECO:0000313" key="2">
    <source>
        <dbReference type="EMBL" id="TNN33298.1"/>
    </source>
</evidence>
<feature type="region of interest" description="Disordered" evidence="1">
    <location>
        <begin position="38"/>
        <end position="57"/>
    </location>
</feature>
<dbReference type="AlphaFoldDB" id="A0A4Z2EWX1"/>
<evidence type="ECO:0000313" key="3">
    <source>
        <dbReference type="Proteomes" id="UP000314294"/>
    </source>
</evidence>
<feature type="compositionally biased region" description="Basic and acidic residues" evidence="1">
    <location>
        <begin position="263"/>
        <end position="274"/>
    </location>
</feature>
<comment type="caution">
    <text evidence="2">The sequence shown here is derived from an EMBL/GenBank/DDBJ whole genome shotgun (WGS) entry which is preliminary data.</text>
</comment>
<sequence>MCVAVHRLVSYRPRKSSGRLSSRRGAMLLLLGSVLSEERGPGHEHQGGQALAPLREEGRPRQVDVGQVQGGERLQGPQQLLGVHLVGQAPQVEQPQAGEALEAEVRLQSRPGGGAVLVLVLAVFVAGQRGAALPVEDVAAAEETKRHQGLPEAGQCLQAAGGQAVAVEELLLRTHLLLDGLQVPVPDHVFSQLDPGQPGAPRISLGRKTSERRLSGLRAPWQHMVLRRFLRQNTVATAIRLSGSSPALAAMSASLCGSGRDLGTIEHREGERDGAGGSSQPRTPAAQQPWTPAAPDPRSPAAPQPWSPGPPQPRTPAAPDPRSPAAPEPRSPGPPQPWSPTAPDPCSPAAPDPCSPAAQQVAWQHVPPPLSRGMKTWFWSQMFCDNSNMRVIHRVTITVSGHLSHYSLSYSSYFVFRIVT</sequence>
<keyword evidence="3" id="KW-1185">Reference proteome</keyword>